<keyword evidence="2" id="KW-1185">Reference proteome</keyword>
<gene>
    <name evidence="1" type="ORF">GCM10010919_08830</name>
</gene>
<sequence>MKKNTLGPFLSVGMVLNIGIALPLQLWSPPALAVQQESPATAIYWQTLTREAIAKFEQTALQEWAFCLASAENEEGQVSSSTECFDPTVPPAQQWQLRLSNGQTPTAQQQRRYLTNKQKHSAQGKAFNLTLKLSRVIQLDSVQFVSEDATNWYGSFAVYIDKLGAAASNQLQGQLRFNKAGHFIDRIEISNTGPFSVMLGSKIQRFQLKLDFIPK</sequence>
<protein>
    <recommendedName>
        <fullName evidence="3">NADH:ubiquinone oxidoreductase intermediate-associated protein 30 domain-containing protein</fullName>
    </recommendedName>
</protein>
<proteinExistence type="predicted"/>
<evidence type="ECO:0000313" key="1">
    <source>
        <dbReference type="EMBL" id="GHG63277.1"/>
    </source>
</evidence>
<dbReference type="EMBL" id="BNAO01000002">
    <property type="protein sequence ID" value="GHG63277.1"/>
    <property type="molecule type" value="Genomic_DNA"/>
</dbReference>
<comment type="caution">
    <text evidence="1">The sequence shown here is derived from an EMBL/GenBank/DDBJ whole genome shotgun (WGS) entry which is preliminary data.</text>
</comment>
<dbReference type="RefSeq" id="WP_189430652.1">
    <property type="nucleotide sequence ID" value="NZ_BNAO01000002.1"/>
</dbReference>
<organism evidence="1 2">
    <name type="scientific">Alishewanella longhuensis</name>
    <dbReference type="NCBI Taxonomy" id="1091037"/>
    <lineage>
        <taxon>Bacteria</taxon>
        <taxon>Pseudomonadati</taxon>
        <taxon>Pseudomonadota</taxon>
        <taxon>Gammaproteobacteria</taxon>
        <taxon>Alteromonadales</taxon>
        <taxon>Alteromonadaceae</taxon>
        <taxon>Alishewanella</taxon>
    </lineage>
</organism>
<reference evidence="2" key="1">
    <citation type="journal article" date="2019" name="Int. J. Syst. Evol. Microbiol.">
        <title>The Global Catalogue of Microorganisms (GCM) 10K type strain sequencing project: providing services to taxonomists for standard genome sequencing and annotation.</title>
        <authorList>
            <consortium name="The Broad Institute Genomics Platform"/>
            <consortium name="The Broad Institute Genome Sequencing Center for Infectious Disease"/>
            <person name="Wu L."/>
            <person name="Ma J."/>
        </authorList>
    </citation>
    <scope>NUCLEOTIDE SEQUENCE [LARGE SCALE GENOMIC DNA]</scope>
    <source>
        <strain evidence="2">CGMCC 1.7003</strain>
    </source>
</reference>
<name>A0ABQ3KXZ1_9ALTE</name>
<accession>A0ABQ3KXZ1</accession>
<evidence type="ECO:0000313" key="2">
    <source>
        <dbReference type="Proteomes" id="UP000659697"/>
    </source>
</evidence>
<dbReference type="Proteomes" id="UP000659697">
    <property type="component" value="Unassembled WGS sequence"/>
</dbReference>
<evidence type="ECO:0008006" key="3">
    <source>
        <dbReference type="Google" id="ProtNLM"/>
    </source>
</evidence>